<evidence type="ECO:0000256" key="8">
    <source>
        <dbReference type="ARBA" id="ARBA00032707"/>
    </source>
</evidence>
<keyword evidence="5" id="KW-0378">Hydrolase</keyword>
<keyword evidence="4 10" id="KW-0812">Transmembrane</keyword>
<evidence type="ECO:0000256" key="4">
    <source>
        <dbReference type="ARBA" id="ARBA00022692"/>
    </source>
</evidence>
<feature type="transmembrane region" description="Helical" evidence="10">
    <location>
        <begin position="115"/>
        <end position="139"/>
    </location>
</feature>
<feature type="domain" description="Phosphatidic acid phosphatase type 2/haloperoxidase" evidence="11">
    <location>
        <begin position="63"/>
        <end position="170"/>
    </location>
</feature>
<dbReference type="InterPro" id="IPR036938">
    <property type="entry name" value="PAP2/HPO_sf"/>
</dbReference>
<keyword evidence="6 10" id="KW-1133">Transmembrane helix</keyword>
<dbReference type="SUPFAM" id="SSF48317">
    <property type="entry name" value="Acid phosphatase/Vanadium-dependent haloperoxidase"/>
    <property type="match status" value="1"/>
</dbReference>
<dbReference type="RefSeq" id="WP_305975156.1">
    <property type="nucleotide sequence ID" value="NZ_JAPJDY010000010.1"/>
</dbReference>
<evidence type="ECO:0000256" key="9">
    <source>
        <dbReference type="ARBA" id="ARBA00047594"/>
    </source>
</evidence>
<feature type="transmembrane region" description="Helical" evidence="10">
    <location>
        <begin position="41"/>
        <end position="70"/>
    </location>
</feature>
<dbReference type="PANTHER" id="PTHR14969">
    <property type="entry name" value="SPHINGOSINE-1-PHOSPHATE PHOSPHOHYDROLASE"/>
    <property type="match status" value="1"/>
</dbReference>
<evidence type="ECO:0000313" key="12">
    <source>
        <dbReference type="EMBL" id="MDP5135968.1"/>
    </source>
</evidence>
<keyword evidence="13" id="KW-1185">Reference proteome</keyword>
<accession>A0ABT9HXW3</accession>
<keyword evidence="7 10" id="KW-0472">Membrane</keyword>
<dbReference type="Pfam" id="PF01569">
    <property type="entry name" value="PAP2"/>
    <property type="match status" value="1"/>
</dbReference>
<comment type="subcellular location">
    <subcellularLocation>
        <location evidence="1">Cell membrane</location>
        <topology evidence="1">Multi-pass membrane protein</topology>
    </subcellularLocation>
</comment>
<dbReference type="PANTHER" id="PTHR14969:SF62">
    <property type="entry name" value="DECAPRENYLPHOSPHORYL-5-PHOSPHORIBOSE PHOSPHATASE RV3807C-RELATED"/>
    <property type="match status" value="1"/>
</dbReference>
<feature type="transmembrane region" description="Helical" evidence="10">
    <location>
        <begin position="151"/>
        <end position="172"/>
    </location>
</feature>
<organism evidence="12 13">
    <name type="scientific">Rheinheimera baltica</name>
    <dbReference type="NCBI Taxonomy" id="67576"/>
    <lineage>
        <taxon>Bacteria</taxon>
        <taxon>Pseudomonadati</taxon>
        <taxon>Pseudomonadota</taxon>
        <taxon>Gammaproteobacteria</taxon>
        <taxon>Chromatiales</taxon>
        <taxon>Chromatiaceae</taxon>
        <taxon>Rheinheimera</taxon>
    </lineage>
</organism>
<dbReference type="InterPro" id="IPR000326">
    <property type="entry name" value="PAP2/HPO"/>
</dbReference>
<dbReference type="EC" id="3.6.1.27" evidence="2"/>
<sequence length="174" mass="19028">MLLKRIEQWDHAYFCRLFNRSSSQAVLSASYWLSKTADGPLYLLLAVTLVYLEVTGCHQFVQLLLCGFAIELPLYILLKNGIKRARPADVLTTTVDAYIVPSDQFSLPSGHTAGAFVFATAVVLYFPALLPLVLGWALCIGLSRIFLGVHFPLDIVAGAILGAVSCITAYFLQG</sequence>
<evidence type="ECO:0000256" key="7">
    <source>
        <dbReference type="ARBA" id="ARBA00023136"/>
    </source>
</evidence>
<evidence type="ECO:0000256" key="3">
    <source>
        <dbReference type="ARBA" id="ARBA00022475"/>
    </source>
</evidence>
<dbReference type="EMBL" id="JAPJDZ010000016">
    <property type="protein sequence ID" value="MDP5135968.1"/>
    <property type="molecule type" value="Genomic_DNA"/>
</dbReference>
<evidence type="ECO:0000256" key="6">
    <source>
        <dbReference type="ARBA" id="ARBA00022989"/>
    </source>
</evidence>
<comment type="caution">
    <text evidence="12">The sequence shown here is derived from an EMBL/GenBank/DDBJ whole genome shotgun (WGS) entry which is preliminary data.</text>
</comment>
<comment type="catalytic activity">
    <reaction evidence="9">
        <text>di-trans,octa-cis-undecaprenyl diphosphate + H2O = di-trans,octa-cis-undecaprenyl phosphate + phosphate + H(+)</text>
        <dbReference type="Rhea" id="RHEA:28094"/>
        <dbReference type="ChEBI" id="CHEBI:15377"/>
        <dbReference type="ChEBI" id="CHEBI:15378"/>
        <dbReference type="ChEBI" id="CHEBI:43474"/>
        <dbReference type="ChEBI" id="CHEBI:58405"/>
        <dbReference type="ChEBI" id="CHEBI:60392"/>
        <dbReference type="EC" id="3.6.1.27"/>
    </reaction>
</comment>
<evidence type="ECO:0000256" key="10">
    <source>
        <dbReference type="SAM" id="Phobius"/>
    </source>
</evidence>
<evidence type="ECO:0000313" key="13">
    <source>
        <dbReference type="Proteomes" id="UP001231109"/>
    </source>
</evidence>
<evidence type="ECO:0000259" key="11">
    <source>
        <dbReference type="SMART" id="SM00014"/>
    </source>
</evidence>
<name>A0ABT9HXW3_9GAMM</name>
<keyword evidence="3" id="KW-1003">Cell membrane</keyword>
<dbReference type="Proteomes" id="UP001231109">
    <property type="component" value="Unassembled WGS sequence"/>
</dbReference>
<gene>
    <name evidence="12" type="ORF">ORJ04_08415</name>
</gene>
<evidence type="ECO:0000256" key="5">
    <source>
        <dbReference type="ARBA" id="ARBA00022801"/>
    </source>
</evidence>
<dbReference type="Gene3D" id="1.20.144.10">
    <property type="entry name" value="Phosphatidic acid phosphatase type 2/haloperoxidase"/>
    <property type="match status" value="1"/>
</dbReference>
<proteinExistence type="predicted"/>
<reference evidence="12 13" key="1">
    <citation type="submission" date="2022-11" db="EMBL/GenBank/DDBJ databases">
        <title>Viruses from the air-sea interface of a natural surface slick.</title>
        <authorList>
            <person name="Rahlff J."/>
            <person name="Holmfeldt K."/>
        </authorList>
    </citation>
    <scope>NUCLEOTIDE SEQUENCE [LARGE SCALE GENOMIC DNA]</scope>
    <source>
        <strain evidence="12 13">SMS4</strain>
    </source>
</reference>
<dbReference type="CDD" id="cd01610">
    <property type="entry name" value="PAP2_like"/>
    <property type="match status" value="1"/>
</dbReference>
<protein>
    <recommendedName>
        <fullName evidence="2">undecaprenyl-diphosphate phosphatase</fullName>
        <ecNumber evidence="2">3.6.1.27</ecNumber>
    </recommendedName>
    <alternativeName>
        <fullName evidence="8">Undecaprenyl pyrophosphate phosphatase</fullName>
    </alternativeName>
</protein>
<dbReference type="SMART" id="SM00014">
    <property type="entry name" value="acidPPc"/>
    <property type="match status" value="1"/>
</dbReference>
<evidence type="ECO:0000256" key="2">
    <source>
        <dbReference type="ARBA" id="ARBA00012374"/>
    </source>
</evidence>
<evidence type="ECO:0000256" key="1">
    <source>
        <dbReference type="ARBA" id="ARBA00004651"/>
    </source>
</evidence>